<protein>
    <submittedName>
        <fullName evidence="2">Uncharacterized protein</fullName>
    </submittedName>
</protein>
<dbReference type="EMBL" id="KQ483411">
    <property type="protein sequence ID" value="KYP53809.1"/>
    <property type="molecule type" value="Genomic_DNA"/>
</dbReference>
<keyword evidence="3" id="KW-1185">Reference proteome</keyword>
<gene>
    <name evidence="2" type="ORF">KK1_024383</name>
</gene>
<evidence type="ECO:0000313" key="2">
    <source>
        <dbReference type="EMBL" id="KYP53809.1"/>
    </source>
</evidence>
<feature type="compositionally biased region" description="Basic and acidic residues" evidence="1">
    <location>
        <begin position="13"/>
        <end position="22"/>
    </location>
</feature>
<name>A0A151SGB4_CAJCA</name>
<evidence type="ECO:0000256" key="1">
    <source>
        <dbReference type="SAM" id="MobiDB-lite"/>
    </source>
</evidence>
<evidence type="ECO:0000313" key="3">
    <source>
        <dbReference type="Proteomes" id="UP000075243"/>
    </source>
</evidence>
<proteinExistence type="predicted"/>
<feature type="region of interest" description="Disordered" evidence="1">
    <location>
        <begin position="1"/>
        <end position="29"/>
    </location>
</feature>
<accession>A0A151SGB4</accession>
<dbReference type="Gramene" id="C.cajan_23696.t">
    <property type="protein sequence ID" value="C.cajan_23696.t.cds1"/>
    <property type="gene ID" value="C.cajan_23696"/>
</dbReference>
<sequence>MSSVKGQEGLENSAKEKERSNYDDDDGDACMDDLAMYDGNHFTSDMVMPDVNLRLPH</sequence>
<dbReference type="AlphaFoldDB" id="A0A151SGB4"/>
<reference evidence="2" key="1">
    <citation type="journal article" date="2012" name="Nat. Biotechnol.">
        <title>Draft genome sequence of pigeonpea (Cajanus cajan), an orphan legume crop of resource-poor farmers.</title>
        <authorList>
            <person name="Varshney R.K."/>
            <person name="Chen W."/>
            <person name="Li Y."/>
            <person name="Bharti A.K."/>
            <person name="Saxena R.K."/>
            <person name="Schlueter J.A."/>
            <person name="Donoghue M.T."/>
            <person name="Azam S."/>
            <person name="Fan G."/>
            <person name="Whaley A.M."/>
            <person name="Farmer A.D."/>
            <person name="Sheridan J."/>
            <person name="Iwata A."/>
            <person name="Tuteja R."/>
            <person name="Penmetsa R.V."/>
            <person name="Wu W."/>
            <person name="Upadhyaya H.D."/>
            <person name="Yang S.P."/>
            <person name="Shah T."/>
            <person name="Saxena K.B."/>
            <person name="Michael T."/>
            <person name="McCombie W.R."/>
            <person name="Yang B."/>
            <person name="Zhang G."/>
            <person name="Yang H."/>
            <person name="Wang J."/>
            <person name="Spillane C."/>
            <person name="Cook D.R."/>
            <person name="May G.D."/>
            <person name="Xu X."/>
            <person name="Jackson S.A."/>
        </authorList>
    </citation>
    <scope>NUCLEOTIDE SEQUENCE [LARGE SCALE GENOMIC DNA]</scope>
</reference>
<organism evidence="2 3">
    <name type="scientific">Cajanus cajan</name>
    <name type="common">Pigeon pea</name>
    <name type="synonym">Cajanus indicus</name>
    <dbReference type="NCBI Taxonomy" id="3821"/>
    <lineage>
        <taxon>Eukaryota</taxon>
        <taxon>Viridiplantae</taxon>
        <taxon>Streptophyta</taxon>
        <taxon>Embryophyta</taxon>
        <taxon>Tracheophyta</taxon>
        <taxon>Spermatophyta</taxon>
        <taxon>Magnoliopsida</taxon>
        <taxon>eudicotyledons</taxon>
        <taxon>Gunneridae</taxon>
        <taxon>Pentapetalae</taxon>
        <taxon>rosids</taxon>
        <taxon>fabids</taxon>
        <taxon>Fabales</taxon>
        <taxon>Fabaceae</taxon>
        <taxon>Papilionoideae</taxon>
        <taxon>50 kb inversion clade</taxon>
        <taxon>NPAAA clade</taxon>
        <taxon>indigoferoid/millettioid clade</taxon>
        <taxon>Phaseoleae</taxon>
        <taxon>Cajanus</taxon>
    </lineage>
</organism>
<dbReference type="Proteomes" id="UP000075243">
    <property type="component" value="Unassembled WGS sequence"/>
</dbReference>